<dbReference type="Pfam" id="PF00685">
    <property type="entry name" value="Sulfotransfer_1"/>
    <property type="match status" value="1"/>
</dbReference>
<dbReference type="EC" id="2.8.2.-" evidence="9"/>
<dbReference type="SUPFAM" id="SSF52540">
    <property type="entry name" value="P-loop containing nucleoside triphosphate hydrolases"/>
    <property type="match status" value="1"/>
</dbReference>
<gene>
    <name evidence="13" type="ORF">GSOID_T00006124001</name>
</gene>
<accession>E4WUF5</accession>
<keyword evidence="5 11" id="KW-1133">Transmembrane helix</keyword>
<proteinExistence type="inferred from homology"/>
<evidence type="ECO:0000256" key="9">
    <source>
        <dbReference type="RuleBase" id="RU361155"/>
    </source>
</evidence>
<evidence type="ECO:0000256" key="10">
    <source>
        <dbReference type="SAM" id="MobiDB-lite"/>
    </source>
</evidence>
<keyword evidence="14" id="KW-1185">Reference proteome</keyword>
<name>E4WUF5_OIKDI</name>
<evidence type="ECO:0000256" key="3">
    <source>
        <dbReference type="ARBA" id="ARBA00022692"/>
    </source>
</evidence>
<keyword evidence="8" id="KW-0325">Glycoprotein</keyword>
<dbReference type="Proteomes" id="UP000001307">
    <property type="component" value="Unassembled WGS sequence"/>
</dbReference>
<dbReference type="PANTHER" id="PTHR12129:SF15">
    <property type="entry name" value="URONYL 2-SULFOTRANSFERASE"/>
    <property type="match status" value="1"/>
</dbReference>
<evidence type="ECO:0000256" key="1">
    <source>
        <dbReference type="ARBA" id="ARBA00004323"/>
    </source>
</evidence>
<evidence type="ECO:0000313" key="14">
    <source>
        <dbReference type="Proteomes" id="UP000001307"/>
    </source>
</evidence>
<evidence type="ECO:0000256" key="4">
    <source>
        <dbReference type="ARBA" id="ARBA00022968"/>
    </source>
</evidence>
<dbReference type="GO" id="GO:0000139">
    <property type="term" value="C:Golgi membrane"/>
    <property type="evidence" value="ECO:0007669"/>
    <property type="project" value="UniProtKB-SubCell"/>
</dbReference>
<keyword evidence="3 11" id="KW-0812">Transmembrane</keyword>
<keyword evidence="4" id="KW-0735">Signal-anchor</keyword>
<dbReference type="OrthoDB" id="10019582at2759"/>
<protein>
    <recommendedName>
        <fullName evidence="9">Sulfotransferase</fullName>
        <ecNumber evidence="9">2.8.2.-</ecNumber>
    </recommendedName>
</protein>
<dbReference type="GO" id="GO:0008146">
    <property type="term" value="F:sulfotransferase activity"/>
    <property type="evidence" value="ECO:0007669"/>
    <property type="project" value="InterPro"/>
</dbReference>
<dbReference type="PANTHER" id="PTHR12129">
    <property type="entry name" value="HEPARAN SULFATE 2-O-SULFOTRANSFERASE"/>
    <property type="match status" value="1"/>
</dbReference>
<dbReference type="InterPro" id="IPR007734">
    <property type="entry name" value="Heparan_SO4_2-O-STrfase"/>
</dbReference>
<feature type="domain" description="Sulfotransferase" evidence="12">
    <location>
        <begin position="131"/>
        <end position="232"/>
    </location>
</feature>
<reference evidence="13" key="1">
    <citation type="journal article" date="2010" name="Science">
        <title>Plasticity of animal genome architecture unmasked by rapid evolution of a pelagic tunicate.</title>
        <authorList>
            <person name="Denoeud F."/>
            <person name="Henriet S."/>
            <person name="Mungpakdee S."/>
            <person name="Aury J.M."/>
            <person name="Da Silva C."/>
            <person name="Brinkmann H."/>
            <person name="Mikhaleva J."/>
            <person name="Olsen L.C."/>
            <person name="Jubin C."/>
            <person name="Canestro C."/>
            <person name="Bouquet J.M."/>
            <person name="Danks G."/>
            <person name="Poulain J."/>
            <person name="Campsteijn C."/>
            <person name="Adamski M."/>
            <person name="Cross I."/>
            <person name="Yadetie F."/>
            <person name="Muffato M."/>
            <person name="Louis A."/>
            <person name="Butcher S."/>
            <person name="Tsagkogeorga G."/>
            <person name="Konrad A."/>
            <person name="Singh S."/>
            <person name="Jensen M.F."/>
            <person name="Cong E.H."/>
            <person name="Eikeseth-Otteraa H."/>
            <person name="Noel B."/>
            <person name="Anthouard V."/>
            <person name="Porcel B.M."/>
            <person name="Kachouri-Lafond R."/>
            <person name="Nishino A."/>
            <person name="Ugolini M."/>
            <person name="Chourrout P."/>
            <person name="Nishida H."/>
            <person name="Aasland R."/>
            <person name="Huzurbazar S."/>
            <person name="Westhof E."/>
            <person name="Delsuc F."/>
            <person name="Lehrach H."/>
            <person name="Reinhardt R."/>
            <person name="Weissenbach J."/>
            <person name="Roy S.W."/>
            <person name="Artiguenave F."/>
            <person name="Postlethwait J.H."/>
            <person name="Manak J.R."/>
            <person name="Thompson E.M."/>
            <person name="Jaillon O."/>
            <person name="Du Pasquier L."/>
            <person name="Boudinot P."/>
            <person name="Liberles D.A."/>
            <person name="Volff J.N."/>
            <person name="Philippe H."/>
            <person name="Lenhard B."/>
            <person name="Roest Crollius H."/>
            <person name="Wincker P."/>
            <person name="Chourrout D."/>
        </authorList>
    </citation>
    <scope>NUCLEOTIDE SEQUENCE [LARGE SCALE GENOMIC DNA]</scope>
</reference>
<feature type="transmembrane region" description="Helical" evidence="11">
    <location>
        <begin position="12"/>
        <end position="34"/>
    </location>
</feature>
<sequence length="410" mass="47562">MAHLFPTQIRRFCRCNSTFVLANLLAAALVWSAYNNGYMKDIQENFFERRDYDSEEKNASATGWIDPPHRGPPTVGQACTPPPYFIQESLPDISNADKSMKPPLKDFSSYKFGTNFEKAIPNEQFIFHNKLPKSGSSTMNNILSMLGQKNRFNYRKLFPHDLNSIQFGAEHLTSEKPLVNFVKNNITSWPFVLLKHHLPMDFEKYNIQQPTYINVIRDPADWFQSHYYFERFGWTRKEDDRGSFHGSEEDKQRTVDQCVEQENAQCMEPITWKYIEFFCGNKEDCSSRSGEDEITKQAMMKAMHNVEHNFFAVGVLEQFDDTLKLFEKMLPRIFTGATEVYHSDRIAQKRAATKTVGAVPMNNATRAFFASGPLRYEYQLYAFTRQLFNERLRRSGIESIAKPYGVPPVN</sequence>
<dbReference type="Gene3D" id="3.40.50.300">
    <property type="entry name" value="P-loop containing nucleotide triphosphate hydrolases"/>
    <property type="match status" value="1"/>
</dbReference>
<evidence type="ECO:0000313" key="13">
    <source>
        <dbReference type="EMBL" id="CBY07042.1"/>
    </source>
</evidence>
<feature type="region of interest" description="Disordered" evidence="10">
    <location>
        <begin position="59"/>
        <end position="78"/>
    </location>
</feature>
<evidence type="ECO:0000256" key="5">
    <source>
        <dbReference type="ARBA" id="ARBA00022989"/>
    </source>
</evidence>
<keyword evidence="6" id="KW-0333">Golgi apparatus</keyword>
<evidence type="ECO:0000256" key="8">
    <source>
        <dbReference type="ARBA" id="ARBA00023180"/>
    </source>
</evidence>
<dbReference type="InParanoid" id="E4WUF5"/>
<evidence type="ECO:0000256" key="6">
    <source>
        <dbReference type="ARBA" id="ARBA00023034"/>
    </source>
</evidence>
<evidence type="ECO:0000256" key="7">
    <source>
        <dbReference type="ARBA" id="ARBA00023136"/>
    </source>
</evidence>
<dbReference type="EMBL" id="FN653016">
    <property type="protein sequence ID" value="CBY07042.1"/>
    <property type="molecule type" value="Genomic_DNA"/>
</dbReference>
<dbReference type="AlphaFoldDB" id="E4WUF5"/>
<dbReference type="InterPro" id="IPR000863">
    <property type="entry name" value="Sulfotransferase_dom"/>
</dbReference>
<organism evidence="13">
    <name type="scientific">Oikopleura dioica</name>
    <name type="common">Tunicate</name>
    <dbReference type="NCBI Taxonomy" id="34765"/>
    <lineage>
        <taxon>Eukaryota</taxon>
        <taxon>Metazoa</taxon>
        <taxon>Chordata</taxon>
        <taxon>Tunicata</taxon>
        <taxon>Appendicularia</taxon>
        <taxon>Copelata</taxon>
        <taxon>Oikopleuridae</taxon>
        <taxon>Oikopleura</taxon>
    </lineage>
</organism>
<keyword evidence="2 9" id="KW-0808">Transferase</keyword>
<comment type="similarity">
    <text evidence="9">Belongs to the sulfotransferase 1 family.</text>
</comment>
<dbReference type="InterPro" id="IPR027417">
    <property type="entry name" value="P-loop_NTPase"/>
</dbReference>
<comment type="subcellular location">
    <subcellularLocation>
        <location evidence="1">Golgi apparatus membrane</location>
        <topology evidence="1">Single-pass type II membrane protein</topology>
    </subcellularLocation>
</comment>
<evidence type="ECO:0000259" key="12">
    <source>
        <dbReference type="Pfam" id="PF00685"/>
    </source>
</evidence>
<evidence type="ECO:0000256" key="2">
    <source>
        <dbReference type="ARBA" id="ARBA00022679"/>
    </source>
</evidence>
<keyword evidence="7 11" id="KW-0472">Membrane</keyword>
<evidence type="ECO:0000256" key="11">
    <source>
        <dbReference type="SAM" id="Phobius"/>
    </source>
</evidence>